<proteinExistence type="predicted"/>
<reference evidence="1 2" key="1">
    <citation type="submission" date="2018-06" db="EMBL/GenBank/DDBJ databases">
        <title>Spirosoma sp. HMF3257 Genome sequencing and assembly.</title>
        <authorList>
            <person name="Kang H."/>
            <person name="Cha I."/>
            <person name="Kim H."/>
            <person name="Kang J."/>
            <person name="Joh K."/>
        </authorList>
    </citation>
    <scope>NUCLEOTIDE SEQUENCE [LARGE SCALE GENOMIC DNA]</scope>
    <source>
        <strain evidence="1 2">HMF3257</strain>
    </source>
</reference>
<evidence type="ECO:0000313" key="2">
    <source>
        <dbReference type="Proteomes" id="UP000249016"/>
    </source>
</evidence>
<evidence type="ECO:0000313" key="1">
    <source>
        <dbReference type="EMBL" id="RAI73882.1"/>
    </source>
</evidence>
<accession>A0A327NF85</accession>
<dbReference type="OrthoDB" id="955894at2"/>
<dbReference type="EMBL" id="QLII01000001">
    <property type="protein sequence ID" value="RAI73882.1"/>
    <property type="molecule type" value="Genomic_DNA"/>
</dbReference>
<dbReference type="Proteomes" id="UP000249016">
    <property type="component" value="Unassembled WGS sequence"/>
</dbReference>
<sequence>MITRELDSYYTMTLFLKAITQDGQLRDFAFDFHELEKTFDFLSSIVSKGETLLEAYIIDEEGGHTPLPVAAFDGQPFSETILELQREWLLALQVSGSSLISDECRKLRLKRMNLLKASLVDSQRMLCSLDKLYKRTEERFTIGSAKTYMLQRYSIMITREKAFFHQLRVYHQLAFMRYHQLK</sequence>
<comment type="caution">
    <text evidence="1">The sequence shown here is derived from an EMBL/GenBank/DDBJ whole genome shotgun (WGS) entry which is preliminary data.</text>
</comment>
<dbReference type="RefSeq" id="WP_111340757.1">
    <property type="nucleotide sequence ID" value="NZ_QLII01000001.1"/>
</dbReference>
<name>A0A327NF85_9BACT</name>
<dbReference type="AlphaFoldDB" id="A0A327NF85"/>
<protein>
    <submittedName>
        <fullName evidence="1">Uncharacterized protein</fullName>
    </submittedName>
</protein>
<gene>
    <name evidence="1" type="ORF">HMF3257_04865</name>
</gene>
<keyword evidence="2" id="KW-1185">Reference proteome</keyword>
<organism evidence="1 2">
    <name type="scientific">Spirosoma telluris</name>
    <dbReference type="NCBI Taxonomy" id="2183553"/>
    <lineage>
        <taxon>Bacteria</taxon>
        <taxon>Pseudomonadati</taxon>
        <taxon>Bacteroidota</taxon>
        <taxon>Cytophagia</taxon>
        <taxon>Cytophagales</taxon>
        <taxon>Cytophagaceae</taxon>
        <taxon>Spirosoma</taxon>
    </lineage>
</organism>